<dbReference type="AlphaFoldDB" id="A0A7W8ZNL7"/>
<dbReference type="Proteomes" id="UP000537204">
    <property type="component" value="Unassembled WGS sequence"/>
</dbReference>
<organism evidence="1 2">
    <name type="scientific">Pedobacter cryoconitis</name>
    <dbReference type="NCBI Taxonomy" id="188932"/>
    <lineage>
        <taxon>Bacteria</taxon>
        <taxon>Pseudomonadati</taxon>
        <taxon>Bacteroidota</taxon>
        <taxon>Sphingobacteriia</taxon>
        <taxon>Sphingobacteriales</taxon>
        <taxon>Sphingobacteriaceae</taxon>
        <taxon>Pedobacter</taxon>
    </lineage>
</organism>
<proteinExistence type="predicted"/>
<evidence type="ECO:0000313" key="1">
    <source>
        <dbReference type="EMBL" id="MBB5637097.1"/>
    </source>
</evidence>
<reference evidence="1 2" key="1">
    <citation type="submission" date="2020-08" db="EMBL/GenBank/DDBJ databases">
        <title>Genomic Encyclopedia of Type Strains, Phase IV (KMG-V): Genome sequencing to study the core and pangenomes of soil and plant-associated prokaryotes.</title>
        <authorList>
            <person name="Whitman W."/>
        </authorList>
    </citation>
    <scope>NUCLEOTIDE SEQUENCE [LARGE SCALE GENOMIC DNA]</scope>
    <source>
        <strain evidence="1 2">S3M1</strain>
    </source>
</reference>
<protein>
    <submittedName>
        <fullName evidence="1">Uncharacterized protein</fullName>
    </submittedName>
</protein>
<evidence type="ECO:0000313" key="2">
    <source>
        <dbReference type="Proteomes" id="UP000537204"/>
    </source>
</evidence>
<sequence length="35" mass="3931">MTNQLLANNNTLLNEQLSFMKSSLKPEQEPAAEII</sequence>
<comment type="caution">
    <text evidence="1">The sequence shown here is derived from an EMBL/GenBank/DDBJ whole genome shotgun (WGS) entry which is preliminary data.</text>
</comment>
<dbReference type="EMBL" id="JACHCE010000004">
    <property type="protein sequence ID" value="MBB5637097.1"/>
    <property type="molecule type" value="Genomic_DNA"/>
</dbReference>
<accession>A0A7W8ZNL7</accession>
<gene>
    <name evidence="1" type="ORF">HDE68_003010</name>
</gene>
<name>A0A7W8ZNL7_9SPHI</name>